<dbReference type="Gene3D" id="3.90.1580.10">
    <property type="entry name" value="paralog of FGE (formylglycine-generating enzyme)"/>
    <property type="match status" value="1"/>
</dbReference>
<proteinExistence type="predicted"/>
<evidence type="ECO:0000259" key="1">
    <source>
        <dbReference type="Pfam" id="PF03781"/>
    </source>
</evidence>
<sequence>MEANLNGDRSCCAVRQGGETAIRKTACSFPLAAEDRSERMVAQIQASKAMLGTDFPAIRSDFEGPIRFGKVQSFEIDRVAVTTQRFAHFIEATGYQTDAERIGWSFVFHHQLPDDFPPTQAVAQTPWWRVAEGACWSSLCGREDTRSALAHHPVVHVSRNDAIAFAQWAGGRLPTELEWEHAARGGLGDVRYPWGDQDPDDAFTPCNIWQGDFPNANLASDGFEATAPSDSFQANGYGLKNMVGNVWEWTADSFVNEPMRHSSSKVAMSSLKDMALLKGGSFLCHQSYCFRYRIAARTANTADSASTHMGFRLVYDNSENC</sequence>
<protein>
    <submittedName>
        <fullName evidence="2">Formylglycine-generating enzyme family protein</fullName>
    </submittedName>
</protein>
<accession>A0ABY8F7G9</accession>
<dbReference type="InterPro" id="IPR005532">
    <property type="entry name" value="SUMF_dom"/>
</dbReference>
<dbReference type="InterPro" id="IPR051043">
    <property type="entry name" value="Sulfatase_Mod_Factor_Kinase"/>
</dbReference>
<evidence type="ECO:0000313" key="3">
    <source>
        <dbReference type="Proteomes" id="UP001209803"/>
    </source>
</evidence>
<organism evidence="2 3">
    <name type="scientific">Roseibium porphyridii</name>
    <dbReference type="NCBI Taxonomy" id="2866279"/>
    <lineage>
        <taxon>Bacteria</taxon>
        <taxon>Pseudomonadati</taxon>
        <taxon>Pseudomonadota</taxon>
        <taxon>Alphaproteobacteria</taxon>
        <taxon>Hyphomicrobiales</taxon>
        <taxon>Stappiaceae</taxon>
        <taxon>Roseibium</taxon>
    </lineage>
</organism>
<dbReference type="Proteomes" id="UP001209803">
    <property type="component" value="Chromosome"/>
</dbReference>
<dbReference type="PANTHER" id="PTHR23150">
    <property type="entry name" value="SULFATASE MODIFYING FACTOR 1, 2"/>
    <property type="match status" value="1"/>
</dbReference>
<gene>
    <name evidence="2" type="ORF">K1718_08025</name>
</gene>
<dbReference type="Pfam" id="PF03781">
    <property type="entry name" value="FGE-sulfatase"/>
    <property type="match status" value="1"/>
</dbReference>
<feature type="domain" description="Sulfatase-modifying factor enzyme-like" evidence="1">
    <location>
        <begin position="44"/>
        <end position="314"/>
    </location>
</feature>
<reference evidence="2 3" key="1">
    <citation type="submission" date="2023-03" db="EMBL/GenBank/DDBJ databases">
        <title>Roseibium porphyridii sp. nov. and Roseibium rhodosorbium sp. nov. isolated from marine algae, Porphyridium cruentum and Rhodosorus marinus, respectively.</title>
        <authorList>
            <person name="Lee M.W."/>
            <person name="Choi B.J."/>
            <person name="Lee J.K."/>
            <person name="Choi D.G."/>
            <person name="Baek J.H."/>
            <person name="Bayburt H."/>
            <person name="Kim J.M."/>
            <person name="Han D.M."/>
            <person name="Kim K.H."/>
            <person name="Jeon C.O."/>
        </authorList>
    </citation>
    <scope>NUCLEOTIDE SEQUENCE [LARGE SCALE GENOMIC DNA]</scope>
    <source>
        <strain evidence="2 3">KMA01</strain>
    </source>
</reference>
<keyword evidence="3" id="KW-1185">Reference proteome</keyword>
<dbReference type="EMBL" id="CP120863">
    <property type="protein sequence ID" value="WFE91291.1"/>
    <property type="molecule type" value="Genomic_DNA"/>
</dbReference>
<dbReference type="SUPFAM" id="SSF56436">
    <property type="entry name" value="C-type lectin-like"/>
    <property type="match status" value="1"/>
</dbReference>
<evidence type="ECO:0000313" key="2">
    <source>
        <dbReference type="EMBL" id="WFE91291.1"/>
    </source>
</evidence>
<dbReference type="RefSeq" id="WP_265683613.1">
    <property type="nucleotide sequence ID" value="NZ_CP120863.1"/>
</dbReference>
<dbReference type="InterPro" id="IPR016187">
    <property type="entry name" value="CTDL_fold"/>
</dbReference>
<dbReference type="InterPro" id="IPR042095">
    <property type="entry name" value="SUMF_sf"/>
</dbReference>
<name>A0ABY8F7G9_9HYPH</name>
<dbReference type="PANTHER" id="PTHR23150:SF19">
    <property type="entry name" value="FORMYLGLYCINE-GENERATING ENZYME"/>
    <property type="match status" value="1"/>
</dbReference>